<organism evidence="2 3">
    <name type="scientific">Yoonia maricola</name>
    <dbReference type="NCBI Taxonomy" id="420999"/>
    <lineage>
        <taxon>Bacteria</taxon>
        <taxon>Pseudomonadati</taxon>
        <taxon>Pseudomonadota</taxon>
        <taxon>Alphaproteobacteria</taxon>
        <taxon>Rhodobacterales</taxon>
        <taxon>Paracoccaceae</taxon>
        <taxon>Yoonia</taxon>
    </lineage>
</organism>
<proteinExistence type="predicted"/>
<protein>
    <submittedName>
        <fullName evidence="2">Uncharacterized protein</fullName>
    </submittedName>
</protein>
<evidence type="ECO:0000256" key="1">
    <source>
        <dbReference type="SAM" id="SignalP"/>
    </source>
</evidence>
<sequence length="139" mass="14451">MMKVITLGLVCTCMSTASAVAIAAVHDLSHETAPVQTVSVAPVTTETGFIIPSYVATMAPVAVETASVADLTTPAPIEPAINGFEAMYVVHDTTLAPMVAAPIDEQPAAVAVSFSTRTVNESRAPGIFTKPEYVIGVYR</sequence>
<keyword evidence="1" id="KW-0732">Signal</keyword>
<evidence type="ECO:0000313" key="3">
    <source>
        <dbReference type="Proteomes" id="UP000228531"/>
    </source>
</evidence>
<dbReference type="AlphaFoldDB" id="A0A2M8VZZ2"/>
<feature type="chain" id="PRO_5014721552" evidence="1">
    <location>
        <begin position="24"/>
        <end position="139"/>
    </location>
</feature>
<evidence type="ECO:0000313" key="2">
    <source>
        <dbReference type="EMBL" id="PJI84236.1"/>
    </source>
</evidence>
<gene>
    <name evidence="2" type="ORF">BC777_3776</name>
</gene>
<keyword evidence="3" id="KW-1185">Reference proteome</keyword>
<feature type="signal peptide" evidence="1">
    <location>
        <begin position="1"/>
        <end position="23"/>
    </location>
</feature>
<dbReference type="EMBL" id="PGTY01000005">
    <property type="protein sequence ID" value="PJI84236.1"/>
    <property type="molecule type" value="Genomic_DNA"/>
</dbReference>
<dbReference type="Proteomes" id="UP000228531">
    <property type="component" value="Unassembled WGS sequence"/>
</dbReference>
<name>A0A2M8VZZ2_9RHOB</name>
<comment type="caution">
    <text evidence="2">The sequence shown here is derived from an EMBL/GenBank/DDBJ whole genome shotgun (WGS) entry which is preliminary data.</text>
</comment>
<reference evidence="2 3" key="1">
    <citation type="submission" date="2017-11" db="EMBL/GenBank/DDBJ databases">
        <title>Genomic Encyclopedia of Archaeal and Bacterial Type Strains, Phase II (KMG-II): From Individual Species to Whole Genera.</title>
        <authorList>
            <person name="Goeker M."/>
        </authorList>
    </citation>
    <scope>NUCLEOTIDE SEQUENCE [LARGE SCALE GENOMIC DNA]</scope>
    <source>
        <strain evidence="2 3">DSM 29128</strain>
    </source>
</reference>
<accession>A0A2M8VZZ2</accession>